<comment type="catalytic activity">
    <reaction evidence="1">
        <text>3',5'-cyclic CMP + H2O = CMP + H(+)</text>
        <dbReference type="Rhea" id="RHEA:72675"/>
        <dbReference type="ChEBI" id="CHEBI:15377"/>
        <dbReference type="ChEBI" id="CHEBI:15378"/>
        <dbReference type="ChEBI" id="CHEBI:58003"/>
        <dbReference type="ChEBI" id="CHEBI:60377"/>
    </reaction>
    <physiologicalReaction direction="left-to-right" evidence="1">
        <dbReference type="Rhea" id="RHEA:72676"/>
    </physiologicalReaction>
</comment>
<keyword evidence="5" id="KW-0378">Hydrolase</keyword>
<comment type="function">
    <text evidence="2">Counteracts the endogenous Pycsar antiviral defense system. Phosphodiesterase that enables metal-dependent hydrolysis of host cyclic nucleotide Pycsar defense signals such as cCMP and cUMP.</text>
</comment>
<organism evidence="5 6">
    <name type="scientific">Cohnella phaseoli</name>
    <dbReference type="NCBI Taxonomy" id="456490"/>
    <lineage>
        <taxon>Bacteria</taxon>
        <taxon>Bacillati</taxon>
        <taxon>Bacillota</taxon>
        <taxon>Bacilli</taxon>
        <taxon>Bacillales</taxon>
        <taxon>Paenibacillaceae</taxon>
        <taxon>Cohnella</taxon>
    </lineage>
</organism>
<feature type="domain" description="Metallo-beta-lactamase" evidence="4">
    <location>
        <begin position="19"/>
        <end position="224"/>
    </location>
</feature>
<dbReference type="Gene3D" id="3.60.15.10">
    <property type="entry name" value="Ribonuclease Z/Hydroxyacylglutathione hydrolase-like"/>
    <property type="match status" value="1"/>
</dbReference>
<evidence type="ECO:0000313" key="6">
    <source>
        <dbReference type="Proteomes" id="UP000256977"/>
    </source>
</evidence>
<name>A0A3D9IBH5_9BACL</name>
<evidence type="ECO:0000256" key="3">
    <source>
        <dbReference type="ARBA" id="ARBA00048505"/>
    </source>
</evidence>
<dbReference type="AlphaFoldDB" id="A0A3D9IBH5"/>
<dbReference type="Pfam" id="PF00753">
    <property type="entry name" value="Lactamase_B"/>
    <property type="match status" value="1"/>
</dbReference>
<evidence type="ECO:0000313" key="5">
    <source>
        <dbReference type="EMBL" id="RED59118.1"/>
    </source>
</evidence>
<dbReference type="PANTHER" id="PTHR42951">
    <property type="entry name" value="METALLO-BETA-LACTAMASE DOMAIN-CONTAINING"/>
    <property type="match status" value="1"/>
</dbReference>
<evidence type="ECO:0000256" key="1">
    <source>
        <dbReference type="ARBA" id="ARBA00034221"/>
    </source>
</evidence>
<dbReference type="Proteomes" id="UP000256977">
    <property type="component" value="Unassembled WGS sequence"/>
</dbReference>
<evidence type="ECO:0000259" key="4">
    <source>
        <dbReference type="SMART" id="SM00849"/>
    </source>
</evidence>
<sequence length="245" mass="27402">MGNYHLLEIEFENNGQKQTITPVLLQDDRDLILVDCGYPGFIPQLEEAANRYGLTLASITKLIVTHHDMDHIGSLAALKRAYPQISIVAPELEAPYIEGKSKSLRLEQAESTLSVLPDEAKSQAEQFIRYLQSIEPIPVDQTVSNDERLPWCDGIDVIHTPGHMPGHISLYLPASKTLIAGDVVVIEHGKLNIANPQFTMDLPEAVRSVQRLLDYEIDQLICYHGGLFHGDVKQALRQLLREYAS</sequence>
<dbReference type="RefSeq" id="WP_116064372.1">
    <property type="nucleotide sequence ID" value="NZ_QRDZ01000032.1"/>
</dbReference>
<dbReference type="InterPro" id="IPR050855">
    <property type="entry name" value="NDM-1-like"/>
</dbReference>
<dbReference type="GO" id="GO:0016787">
    <property type="term" value="F:hydrolase activity"/>
    <property type="evidence" value="ECO:0007669"/>
    <property type="project" value="UniProtKB-KW"/>
</dbReference>
<dbReference type="CDD" id="cd07721">
    <property type="entry name" value="yflN-like_MBL-fold"/>
    <property type="match status" value="1"/>
</dbReference>
<keyword evidence="6" id="KW-1185">Reference proteome</keyword>
<dbReference type="SMART" id="SM00849">
    <property type="entry name" value="Lactamase_B"/>
    <property type="match status" value="1"/>
</dbReference>
<dbReference type="EMBL" id="QRDZ01000032">
    <property type="protein sequence ID" value="RED59118.1"/>
    <property type="molecule type" value="Genomic_DNA"/>
</dbReference>
<dbReference type="InterPro" id="IPR001279">
    <property type="entry name" value="Metallo-B-lactamas"/>
</dbReference>
<protein>
    <submittedName>
        <fullName evidence="5">Glyoxylase-like metal-dependent hydrolase (Beta-lactamase superfamily II)</fullName>
    </submittedName>
</protein>
<proteinExistence type="predicted"/>
<comment type="caution">
    <text evidence="5">The sequence shown here is derived from an EMBL/GenBank/DDBJ whole genome shotgun (WGS) entry which is preliminary data.</text>
</comment>
<evidence type="ECO:0000256" key="2">
    <source>
        <dbReference type="ARBA" id="ARBA00034301"/>
    </source>
</evidence>
<reference evidence="5 6" key="1">
    <citation type="submission" date="2018-07" db="EMBL/GenBank/DDBJ databases">
        <title>Genomic Encyclopedia of Type Strains, Phase III (KMG-III): the genomes of soil and plant-associated and newly described type strains.</title>
        <authorList>
            <person name="Whitman W."/>
        </authorList>
    </citation>
    <scope>NUCLEOTIDE SEQUENCE [LARGE SCALE GENOMIC DNA]</scope>
    <source>
        <strain evidence="5 6">CECT 7287</strain>
    </source>
</reference>
<gene>
    <name evidence="5" type="ORF">DFP98_13240</name>
</gene>
<dbReference type="SUPFAM" id="SSF56281">
    <property type="entry name" value="Metallo-hydrolase/oxidoreductase"/>
    <property type="match status" value="1"/>
</dbReference>
<dbReference type="OrthoDB" id="9802248at2"/>
<dbReference type="PANTHER" id="PTHR42951:SF15">
    <property type="entry name" value="METALLO-BETA-LACTAMASE SUPERFAMILY PROTEIN"/>
    <property type="match status" value="1"/>
</dbReference>
<accession>A0A3D9IBH5</accession>
<dbReference type="InterPro" id="IPR036866">
    <property type="entry name" value="RibonucZ/Hydroxyglut_hydro"/>
</dbReference>
<comment type="catalytic activity">
    <reaction evidence="3">
        <text>3',5'-cyclic UMP + H2O = UMP + H(+)</text>
        <dbReference type="Rhea" id="RHEA:70575"/>
        <dbReference type="ChEBI" id="CHEBI:15377"/>
        <dbReference type="ChEBI" id="CHEBI:15378"/>
        <dbReference type="ChEBI" id="CHEBI:57865"/>
        <dbReference type="ChEBI" id="CHEBI:184387"/>
    </reaction>
    <physiologicalReaction direction="left-to-right" evidence="3">
        <dbReference type="Rhea" id="RHEA:70576"/>
    </physiologicalReaction>
</comment>